<dbReference type="Proteomes" id="UP001501690">
    <property type="component" value="Unassembled WGS sequence"/>
</dbReference>
<comment type="caution">
    <text evidence="2">The sequence shown here is derived from an EMBL/GenBank/DDBJ whole genome shotgun (WGS) entry which is preliminary data.</text>
</comment>
<dbReference type="EMBL" id="BAAAPL010000001">
    <property type="protein sequence ID" value="GAA1695422.1"/>
    <property type="molecule type" value="Genomic_DNA"/>
</dbReference>
<reference evidence="3" key="1">
    <citation type="journal article" date="2019" name="Int. J. Syst. Evol. Microbiol.">
        <title>The Global Catalogue of Microorganisms (GCM) 10K type strain sequencing project: providing services to taxonomists for standard genome sequencing and annotation.</title>
        <authorList>
            <consortium name="The Broad Institute Genomics Platform"/>
            <consortium name="The Broad Institute Genome Sequencing Center for Infectious Disease"/>
            <person name="Wu L."/>
            <person name="Ma J."/>
        </authorList>
    </citation>
    <scope>NUCLEOTIDE SEQUENCE [LARGE SCALE GENOMIC DNA]</scope>
    <source>
        <strain evidence="3">JCM 15577</strain>
    </source>
</reference>
<dbReference type="Pfam" id="PF01928">
    <property type="entry name" value="CYTH"/>
    <property type="match status" value="1"/>
</dbReference>
<gene>
    <name evidence="2" type="ORF">GCM10009808_10820</name>
</gene>
<dbReference type="SUPFAM" id="SSF55154">
    <property type="entry name" value="CYTH-like phosphatases"/>
    <property type="match status" value="1"/>
</dbReference>
<dbReference type="InterPro" id="IPR023577">
    <property type="entry name" value="CYTH_domain"/>
</dbReference>
<feature type="domain" description="CYTH" evidence="1">
    <location>
        <begin position="11"/>
        <end position="209"/>
    </location>
</feature>
<dbReference type="InterPro" id="IPR033469">
    <property type="entry name" value="CYTH-like_dom_sf"/>
</dbReference>
<dbReference type="RefSeq" id="WP_344070195.1">
    <property type="nucleotide sequence ID" value="NZ_BAAAPL010000001.1"/>
</dbReference>
<protein>
    <recommendedName>
        <fullName evidence="1">CYTH domain-containing protein</fullName>
    </recommendedName>
</protein>
<organism evidence="2 3">
    <name type="scientific">Microbacterium sediminicola</name>
    <dbReference type="NCBI Taxonomy" id="415210"/>
    <lineage>
        <taxon>Bacteria</taxon>
        <taxon>Bacillati</taxon>
        <taxon>Actinomycetota</taxon>
        <taxon>Actinomycetes</taxon>
        <taxon>Micrococcales</taxon>
        <taxon>Microbacteriaceae</taxon>
        <taxon>Microbacterium</taxon>
    </lineage>
</organism>
<dbReference type="CDD" id="cd07374">
    <property type="entry name" value="CYTH-like_Pase"/>
    <property type="match status" value="1"/>
</dbReference>
<evidence type="ECO:0000259" key="1">
    <source>
        <dbReference type="SMART" id="SM01118"/>
    </source>
</evidence>
<keyword evidence="3" id="KW-1185">Reference proteome</keyword>
<name>A0ABP4TZ86_9MICO</name>
<accession>A0ABP4TZ86</accession>
<proteinExistence type="predicted"/>
<evidence type="ECO:0000313" key="3">
    <source>
        <dbReference type="Proteomes" id="UP001501690"/>
    </source>
</evidence>
<evidence type="ECO:0000313" key="2">
    <source>
        <dbReference type="EMBL" id="GAA1695422.1"/>
    </source>
</evidence>
<dbReference type="Gene3D" id="2.40.320.10">
    <property type="entry name" value="Hypothetical Protein Pfu-838710-001"/>
    <property type="match status" value="1"/>
</dbReference>
<sequence length="209" mass="23418">MPEPTEPSQTWEVEVTFDVDERTAAPDWRVLPGVASVDAPEQRELDARYFDTEDYVLGRAHYALRRREGGPDEGWHLKGPRQGAARLETGWALGDEFDEEDPVPGRIRTAITDLTDRPLGEIARIRNSRTAVVLRDAQGGVIAEFVDDRVRAVDVRHGTERTWREWEIELGPAAPRDHGRFFAAVRELCFDAGACDALTDSKLARALGL</sequence>
<dbReference type="SMART" id="SM01118">
    <property type="entry name" value="CYTH"/>
    <property type="match status" value="1"/>
</dbReference>